<reference evidence="4" key="1">
    <citation type="submission" date="2025-08" db="UniProtKB">
        <authorList>
            <consortium name="RefSeq"/>
        </authorList>
    </citation>
    <scope>IDENTIFICATION</scope>
</reference>
<evidence type="ECO:0000313" key="3">
    <source>
        <dbReference type="Proteomes" id="UP000694867"/>
    </source>
</evidence>
<dbReference type="AlphaFoldDB" id="A0AAJ6W0Z3"/>
<evidence type="ECO:0000313" key="4">
    <source>
        <dbReference type="RefSeq" id="XP_003748313.1"/>
    </source>
</evidence>
<dbReference type="RefSeq" id="XP_003748313.1">
    <property type="nucleotide sequence ID" value="XM_003748265.2"/>
</dbReference>
<feature type="domain" description="HTH OST-type" evidence="2">
    <location>
        <begin position="13"/>
        <end position="86"/>
    </location>
</feature>
<dbReference type="GeneID" id="100899807"/>
<keyword evidence="3" id="KW-1185">Reference proteome</keyword>
<evidence type="ECO:0000256" key="1">
    <source>
        <dbReference type="SAM" id="MobiDB-lite"/>
    </source>
</evidence>
<proteinExistence type="predicted"/>
<evidence type="ECO:0000259" key="2">
    <source>
        <dbReference type="PROSITE" id="PS51644"/>
    </source>
</evidence>
<dbReference type="KEGG" id="goe:100899807"/>
<dbReference type="Proteomes" id="UP000694867">
    <property type="component" value="Unplaced"/>
</dbReference>
<dbReference type="PROSITE" id="PS51644">
    <property type="entry name" value="HTH_OST"/>
    <property type="match status" value="1"/>
</dbReference>
<feature type="region of interest" description="Disordered" evidence="1">
    <location>
        <begin position="111"/>
        <end position="130"/>
    </location>
</feature>
<gene>
    <name evidence="4" type="primary">LOC100899807</name>
</gene>
<name>A0AAJ6W0Z3_9ACAR</name>
<protein>
    <submittedName>
        <fullName evidence="4">Uncharacterized protein LOC100899807</fullName>
    </submittedName>
</protein>
<dbReference type="InterPro" id="IPR041966">
    <property type="entry name" value="LOTUS-like"/>
</dbReference>
<dbReference type="Pfam" id="PF12872">
    <property type="entry name" value="OST-HTH"/>
    <property type="match status" value="1"/>
</dbReference>
<sequence>MEQRQLRRRGNSSHPQFKQYLGFLLSRHPSGISAGGLIAEFLRVSGSPLSYEMYGYGDHLEMFRDLTDVFTMQEINGENILYPPAKIEESHSIDRSPLRSYSKLAASLASTENVENEAPKSPGKTPQSMANNRFVDVGKVELKGGGNLVYVKFNGKWYVPSPCVASLAGLQSDTILQSLKEQHIEIHDVEVLRESERDHSELRFEIALINCPLVITKAGTLIKEIPLIPWKSLGILLLAFGTERVELEKTLRSISESFSMSDRSSI</sequence>
<dbReference type="Gene3D" id="3.30.420.610">
    <property type="entry name" value="LOTUS domain-like"/>
    <property type="match status" value="1"/>
</dbReference>
<dbReference type="InterPro" id="IPR025605">
    <property type="entry name" value="OST-HTH/LOTUS_dom"/>
</dbReference>
<accession>A0AAJ6W0Z3</accession>
<organism evidence="3 4">
    <name type="scientific">Galendromus occidentalis</name>
    <name type="common">western predatory mite</name>
    <dbReference type="NCBI Taxonomy" id="34638"/>
    <lineage>
        <taxon>Eukaryota</taxon>
        <taxon>Metazoa</taxon>
        <taxon>Ecdysozoa</taxon>
        <taxon>Arthropoda</taxon>
        <taxon>Chelicerata</taxon>
        <taxon>Arachnida</taxon>
        <taxon>Acari</taxon>
        <taxon>Parasitiformes</taxon>
        <taxon>Mesostigmata</taxon>
        <taxon>Gamasina</taxon>
        <taxon>Phytoseioidea</taxon>
        <taxon>Phytoseiidae</taxon>
        <taxon>Typhlodrominae</taxon>
        <taxon>Galendromus</taxon>
    </lineage>
</organism>